<proteinExistence type="predicted"/>
<reference evidence="1 2" key="1">
    <citation type="journal article" name="Front. Microbiol.">
        <title>Sugar Metabolism of the First Thermophilic Planctomycete Thermogutta terrifontis: Comparative Genomic and Transcriptomic Approaches.</title>
        <authorList>
            <person name="Elcheninov A.G."/>
            <person name="Menzel P."/>
            <person name="Gudbergsdottir S.R."/>
            <person name="Slesarev A.I."/>
            <person name="Kadnikov V.V."/>
            <person name="Krogh A."/>
            <person name="Bonch-Osmolovskaya E.A."/>
            <person name="Peng X."/>
            <person name="Kublanov I.V."/>
        </authorList>
    </citation>
    <scope>NUCLEOTIDE SEQUENCE [LARGE SCALE GENOMIC DNA]</scope>
    <source>
        <strain evidence="1 2">R1</strain>
    </source>
</reference>
<dbReference type="Proteomes" id="UP000215086">
    <property type="component" value="Chromosome"/>
</dbReference>
<name>A0A286RM39_9BACT</name>
<accession>A0A286RM39</accession>
<gene>
    <name evidence="1" type="ORF">THTE_4438</name>
</gene>
<keyword evidence="2" id="KW-1185">Reference proteome</keyword>
<dbReference type="EMBL" id="CP018477">
    <property type="protein sequence ID" value="ASV77039.1"/>
    <property type="molecule type" value="Genomic_DNA"/>
</dbReference>
<sequence>MRIPGGGNWRHSSAISAQGVLVFRIVRRHVDEVVFSRAEAELGLPN</sequence>
<evidence type="ECO:0000313" key="1">
    <source>
        <dbReference type="EMBL" id="ASV77039.1"/>
    </source>
</evidence>
<dbReference type="KEGG" id="ttf:THTE_4438"/>
<organism evidence="1 2">
    <name type="scientific">Thermogutta terrifontis</name>
    <dbReference type="NCBI Taxonomy" id="1331910"/>
    <lineage>
        <taxon>Bacteria</taxon>
        <taxon>Pseudomonadati</taxon>
        <taxon>Planctomycetota</taxon>
        <taxon>Planctomycetia</taxon>
        <taxon>Pirellulales</taxon>
        <taxon>Thermoguttaceae</taxon>
        <taxon>Thermogutta</taxon>
    </lineage>
</organism>
<dbReference type="AlphaFoldDB" id="A0A286RM39"/>
<protein>
    <submittedName>
        <fullName evidence="1">Uncharacterized protein</fullName>
    </submittedName>
</protein>
<evidence type="ECO:0000313" key="2">
    <source>
        <dbReference type="Proteomes" id="UP000215086"/>
    </source>
</evidence>
<dbReference type="RefSeq" id="WP_157732219.1">
    <property type="nucleotide sequence ID" value="NZ_CP018477.1"/>
</dbReference>